<dbReference type="SMART" id="SM00353">
    <property type="entry name" value="HLH"/>
    <property type="match status" value="1"/>
</dbReference>
<dbReference type="GO" id="GO:0005634">
    <property type="term" value="C:nucleus"/>
    <property type="evidence" value="ECO:0007669"/>
    <property type="project" value="UniProtKB-SubCell"/>
</dbReference>
<protein>
    <submittedName>
        <fullName evidence="8">Phosphorus acquisition-controlling protein</fullName>
    </submittedName>
</protein>
<keyword evidence="2" id="KW-0805">Transcription regulation</keyword>
<dbReference type="SUPFAM" id="SSF47459">
    <property type="entry name" value="HLH, helix-loop-helix DNA-binding domain"/>
    <property type="match status" value="1"/>
</dbReference>
<sequence>MSQSAEHSQWSQQLDNMAVQQDFDNLLDFGDIDLDIPFYDTNHSQSGDHQLSALADSLDSQHLPSSGVVQPLNHQNDASQSQQQPPLNSPNNMQDPGNDFFDFTFPNAYSHSHSHQPGHHQQSFSAPQDHSMQPRAFVPPTPNSVEMHGDAARYLNHLDPQSRAILEQRYQLRKEDAANFTPLGTPAVTPHESSFQVQPEFTVPGAYFSPLTSPALDAQNNRGAQQAYFSQTHTADTSMTTSPIDLDVDMMGEQAQQQESARKLRNKKSGASTRSSGPSSRIRQSPIVKPQSQSNRRKGTLSSVIPPKEVSELLEQAQQSGGQSRSASAGLGIPPSRDGSEAESISPEPLSEALMAPPPRPASVTASPSIRAMGSGRPPQSMSEGQQMCPATPASLMRLQPSPKNRSQPTSHSGTPSFIPQGSTHPINDDFALPEPAASTARPGVSRSDTVIHDDQSTPRLPARKTPKLGPLSTPSGSVLPSATISPSISAVASPSSTTSTKKPELKPAGRAGKKRGSVGSVLVSPALRPKISPSIKPLLPEGATTSDDTHALLLASKSNYQHLLEGTHVPGVVYPEALSTNLTSKRTSHKIAEQGRRNRINLALQELQSLIPSPTIKAKDPFANGTPANSASPEESQQKKEDKQSGSKASTVENAIEYIKLLKQKDEERDREILRQRKEIEELRKRLEGGSIDMAKNGTAEVGEKDVSKTDDAKDSVPRSANDESMEVEAGVEVVKEKPADQEAVK</sequence>
<dbReference type="PANTHER" id="PTHR11969:SF54">
    <property type="entry name" value="MAD-LIKE PROTEIN 1"/>
    <property type="match status" value="1"/>
</dbReference>
<evidence type="ECO:0000256" key="2">
    <source>
        <dbReference type="ARBA" id="ARBA00023015"/>
    </source>
</evidence>
<dbReference type="GO" id="GO:0000978">
    <property type="term" value="F:RNA polymerase II cis-regulatory region sequence-specific DNA binding"/>
    <property type="evidence" value="ECO:0007669"/>
    <property type="project" value="TreeGrafter"/>
</dbReference>
<keyword evidence="5" id="KW-0539">Nucleus</keyword>
<evidence type="ECO:0000313" key="9">
    <source>
        <dbReference type="Proteomes" id="UP000572817"/>
    </source>
</evidence>
<dbReference type="Proteomes" id="UP000572817">
    <property type="component" value="Unassembled WGS sequence"/>
</dbReference>
<feature type="compositionally biased region" description="Polar residues" evidence="6">
    <location>
        <begin position="402"/>
        <end position="426"/>
    </location>
</feature>
<name>A0A8H4N3Q2_9PEZI</name>
<comment type="caution">
    <text evidence="8">The sequence shown here is derived from an EMBL/GenBank/DDBJ whole genome shotgun (WGS) entry which is preliminary data.</text>
</comment>
<feature type="compositionally biased region" description="Polar residues" evidence="6">
    <location>
        <begin position="627"/>
        <end position="636"/>
    </location>
</feature>
<dbReference type="OrthoDB" id="5344169at2759"/>
<dbReference type="CDD" id="cd11392">
    <property type="entry name" value="bHLH_ScPHO4_like"/>
    <property type="match status" value="1"/>
</dbReference>
<evidence type="ECO:0000256" key="6">
    <source>
        <dbReference type="SAM" id="MobiDB-lite"/>
    </source>
</evidence>
<evidence type="ECO:0000256" key="1">
    <source>
        <dbReference type="ARBA" id="ARBA00004123"/>
    </source>
</evidence>
<dbReference type="PROSITE" id="PS50888">
    <property type="entry name" value="BHLH"/>
    <property type="match status" value="1"/>
</dbReference>
<feature type="region of interest" description="Disordered" evidence="6">
    <location>
        <begin position="61"/>
        <end position="147"/>
    </location>
</feature>
<feature type="compositionally biased region" description="Low complexity" evidence="6">
    <location>
        <begin position="269"/>
        <end position="281"/>
    </location>
</feature>
<proteinExistence type="predicted"/>
<evidence type="ECO:0000313" key="8">
    <source>
        <dbReference type="EMBL" id="KAF4307900.1"/>
    </source>
</evidence>
<feature type="compositionally biased region" description="Polar residues" evidence="6">
    <location>
        <begin position="61"/>
        <end position="78"/>
    </location>
</feature>
<dbReference type="GO" id="GO:0000981">
    <property type="term" value="F:DNA-binding transcription factor activity, RNA polymerase II-specific"/>
    <property type="evidence" value="ECO:0007669"/>
    <property type="project" value="TreeGrafter"/>
</dbReference>
<feature type="compositionally biased region" description="Low complexity" evidence="6">
    <location>
        <begin position="481"/>
        <end position="501"/>
    </location>
</feature>
<dbReference type="InterPro" id="IPR011598">
    <property type="entry name" value="bHLH_dom"/>
</dbReference>
<gene>
    <name evidence="8" type="ORF">GTA08_BOTSDO04585</name>
</gene>
<dbReference type="Gene3D" id="4.10.280.10">
    <property type="entry name" value="Helix-loop-helix DNA-binding domain"/>
    <property type="match status" value="1"/>
</dbReference>
<feature type="compositionally biased region" description="Low complexity" evidence="6">
    <location>
        <begin position="316"/>
        <end position="332"/>
    </location>
</feature>
<evidence type="ECO:0000256" key="3">
    <source>
        <dbReference type="ARBA" id="ARBA00023125"/>
    </source>
</evidence>
<feature type="compositionally biased region" description="Basic and acidic residues" evidence="6">
    <location>
        <begin position="637"/>
        <end position="646"/>
    </location>
</feature>
<evidence type="ECO:0000256" key="4">
    <source>
        <dbReference type="ARBA" id="ARBA00023163"/>
    </source>
</evidence>
<evidence type="ECO:0000256" key="5">
    <source>
        <dbReference type="ARBA" id="ARBA00023242"/>
    </source>
</evidence>
<feature type="domain" description="BHLH" evidence="7">
    <location>
        <begin position="585"/>
        <end position="663"/>
    </location>
</feature>
<organism evidence="8 9">
    <name type="scientific">Botryosphaeria dothidea</name>
    <dbReference type="NCBI Taxonomy" id="55169"/>
    <lineage>
        <taxon>Eukaryota</taxon>
        <taxon>Fungi</taxon>
        <taxon>Dikarya</taxon>
        <taxon>Ascomycota</taxon>
        <taxon>Pezizomycotina</taxon>
        <taxon>Dothideomycetes</taxon>
        <taxon>Dothideomycetes incertae sedis</taxon>
        <taxon>Botryosphaeriales</taxon>
        <taxon>Botryosphaeriaceae</taxon>
        <taxon>Botryosphaeria</taxon>
    </lineage>
</organism>
<dbReference type="PANTHER" id="PTHR11969">
    <property type="entry name" value="MAX DIMERIZATION, MAD"/>
    <property type="match status" value="1"/>
</dbReference>
<feature type="compositionally biased region" description="Low complexity" evidence="6">
    <location>
        <begin position="79"/>
        <end position="94"/>
    </location>
</feature>
<comment type="subcellular location">
    <subcellularLocation>
        <location evidence="1">Nucleus</location>
    </subcellularLocation>
</comment>
<accession>A0A8H4N3Q2</accession>
<feature type="region of interest" description="Disordered" evidence="6">
    <location>
        <begin position="614"/>
        <end position="652"/>
    </location>
</feature>
<feature type="region of interest" description="Disordered" evidence="6">
    <location>
        <begin position="683"/>
        <end position="747"/>
    </location>
</feature>
<dbReference type="Pfam" id="PF00010">
    <property type="entry name" value="HLH"/>
    <property type="match status" value="1"/>
</dbReference>
<feature type="compositionally biased region" description="Basic and acidic residues" evidence="6">
    <location>
        <begin position="735"/>
        <end position="747"/>
    </location>
</feature>
<keyword evidence="3" id="KW-0238">DNA-binding</keyword>
<reference evidence="8" key="1">
    <citation type="submission" date="2020-04" db="EMBL/GenBank/DDBJ databases">
        <title>Genome Assembly and Annotation of Botryosphaeria dothidea sdau 11-99, a Latent Pathogen of Apple Fruit Ring Rot in China.</title>
        <authorList>
            <person name="Yu C."/>
            <person name="Diao Y."/>
            <person name="Lu Q."/>
            <person name="Zhao J."/>
            <person name="Cui S."/>
            <person name="Peng C."/>
            <person name="He B."/>
            <person name="Liu H."/>
        </authorList>
    </citation>
    <scope>NUCLEOTIDE SEQUENCE [LARGE SCALE GENOMIC DNA]</scope>
    <source>
        <strain evidence="8">Sdau11-99</strain>
    </source>
</reference>
<feature type="region of interest" description="Disordered" evidence="6">
    <location>
        <begin position="253"/>
        <end position="522"/>
    </location>
</feature>
<dbReference type="EMBL" id="WWBZ02000022">
    <property type="protein sequence ID" value="KAF4307900.1"/>
    <property type="molecule type" value="Genomic_DNA"/>
</dbReference>
<dbReference type="AlphaFoldDB" id="A0A8H4N3Q2"/>
<keyword evidence="4" id="KW-0804">Transcription</keyword>
<keyword evidence="9" id="KW-1185">Reference proteome</keyword>
<evidence type="ECO:0000259" key="7">
    <source>
        <dbReference type="PROSITE" id="PS50888"/>
    </source>
</evidence>
<dbReference type="InterPro" id="IPR036638">
    <property type="entry name" value="HLH_DNA-bd_sf"/>
</dbReference>
<dbReference type="GO" id="GO:0046983">
    <property type="term" value="F:protein dimerization activity"/>
    <property type="evidence" value="ECO:0007669"/>
    <property type="project" value="InterPro"/>
</dbReference>
<feature type="compositionally biased region" description="Basic and acidic residues" evidence="6">
    <location>
        <begin position="703"/>
        <end position="718"/>
    </location>
</feature>